<accession>A0A0H5R2G5</accession>
<dbReference type="AlphaFoldDB" id="A0A0H5R2G5"/>
<evidence type="ECO:0000256" key="2">
    <source>
        <dbReference type="SAM" id="Phobius"/>
    </source>
</evidence>
<dbReference type="InterPro" id="IPR052994">
    <property type="entry name" value="Tiny_macrocysts_regulators"/>
</dbReference>
<protein>
    <submittedName>
        <fullName evidence="3">Uncharacterized protein</fullName>
    </submittedName>
</protein>
<feature type="non-terminal residue" evidence="3">
    <location>
        <position position="1"/>
    </location>
</feature>
<name>A0A0H5R2G5_9EUKA</name>
<organism evidence="3">
    <name type="scientific">Spongospora subterranea</name>
    <dbReference type="NCBI Taxonomy" id="70186"/>
    <lineage>
        <taxon>Eukaryota</taxon>
        <taxon>Sar</taxon>
        <taxon>Rhizaria</taxon>
        <taxon>Endomyxa</taxon>
        <taxon>Phytomyxea</taxon>
        <taxon>Plasmodiophorida</taxon>
        <taxon>Plasmodiophoridae</taxon>
        <taxon>Spongospora</taxon>
    </lineage>
</organism>
<feature type="transmembrane region" description="Helical" evidence="2">
    <location>
        <begin position="741"/>
        <end position="764"/>
    </location>
</feature>
<feature type="region of interest" description="Disordered" evidence="1">
    <location>
        <begin position="442"/>
        <end position="468"/>
    </location>
</feature>
<feature type="transmembrane region" description="Helical" evidence="2">
    <location>
        <begin position="543"/>
        <end position="565"/>
    </location>
</feature>
<keyword evidence="2" id="KW-0472">Membrane</keyword>
<dbReference type="EMBL" id="HACM01001632">
    <property type="protein sequence ID" value="CRZ02074.1"/>
    <property type="molecule type" value="Transcribed_RNA"/>
</dbReference>
<dbReference type="PANTHER" id="PTHR31600">
    <property type="entry name" value="TINY MACROCYSTS PROTEIN B-RELATED"/>
    <property type="match status" value="1"/>
</dbReference>
<evidence type="ECO:0000313" key="3">
    <source>
        <dbReference type="EMBL" id="CRZ02074.1"/>
    </source>
</evidence>
<feature type="region of interest" description="Disordered" evidence="1">
    <location>
        <begin position="48"/>
        <end position="81"/>
    </location>
</feature>
<feature type="transmembrane region" description="Helical" evidence="2">
    <location>
        <begin position="504"/>
        <end position="523"/>
    </location>
</feature>
<dbReference type="PANTHER" id="PTHR31600:SF2">
    <property type="entry name" value="GAMETE ENRICHED GENE 10 PROTEIN-RELATED"/>
    <property type="match status" value="1"/>
</dbReference>
<feature type="region of interest" description="Disordered" evidence="1">
    <location>
        <begin position="123"/>
        <end position="144"/>
    </location>
</feature>
<feature type="transmembrane region" description="Helical" evidence="2">
    <location>
        <begin position="363"/>
        <end position="385"/>
    </location>
</feature>
<reference evidence="3" key="1">
    <citation type="submission" date="2015-04" db="EMBL/GenBank/DDBJ databases">
        <title>The genome sequence of the plant pathogenic Rhizarian Plasmodiophora brassicae reveals insights in its biotrophic life cycle and the origin of chitin synthesis.</title>
        <authorList>
            <person name="Schwelm A."/>
            <person name="Fogelqvist J."/>
            <person name="Knaust A."/>
            <person name="Julke S."/>
            <person name="Lilja T."/>
            <person name="Dhandapani V."/>
            <person name="Bonilla-Rosso G."/>
            <person name="Karlsson M."/>
            <person name="Shevchenko A."/>
            <person name="Choi S.R."/>
            <person name="Kim H.G."/>
            <person name="Park J.Y."/>
            <person name="Lim Y.P."/>
            <person name="Ludwig-Muller J."/>
            <person name="Dixelius C."/>
        </authorList>
    </citation>
    <scope>NUCLEOTIDE SEQUENCE</scope>
    <source>
        <tissue evidence="3">Potato root galls</tissue>
    </source>
</reference>
<feature type="compositionally biased region" description="Polar residues" evidence="1">
    <location>
        <begin position="66"/>
        <end position="80"/>
    </location>
</feature>
<sequence length="803" mass="89554">RHDSEMAGLEVQLTVQDRVSTVHIRFDEHHLLDNESAEIVRIRFSKSQSMPVSNVEGDRDSEQSENESTYEGTSRASSVRSVPATIPDDTTVTVVPANNNHITRSPFHRPKMAMSRVQIAVGKGTAKPKNSCPRTDPGTTATTSSSTVELLLGDLSRKGRSMDLSLVRFQRIYRIAQVCIVGIMIGMAIFQYNSLGEYVNNIALIEASGARRVALIQMAYMAYSLVLINKGVSLPGGVDENFARQSLLSAATSMIQSDDLVHSVLYTRSSDAISQSSVAKNQLRIRVGQDELVILKTIHEACSYLSSRSQMAAIMPLDQFSDSSELVYVLMENIRGPSSFMRVMNTTANKFADEAVVTLTSSFNLWIILSVLAIFFVALLLWLLLRPLVKTIQKDESEIMGFFLEIAPEKIQVIERHYQERYEQFMTAKVYKEKAVMNDRRADGQGVDHGDRDEVSRANSRADRESQASFAVVKPEMKRNNRHRSLSSGNSAGLDKFISLIKTYILVVIVNIYIILVISLIVMNPSLSETATTAMSDLNYTTIIISQSLIVLHALRLFGAAVGGVPPNSFGYDYSEVTEEIAILENHLRYFSFSTGNPQHIGYLDRHYQRDDLFQLTYDDGCLGWQDTPSISAANCDAYLDGVMSGGTAFAQRRFAIATRMAAMRFEAANRRSNDSEMGPLQLGSFTHRTPQELNATLADLSFAMANELLLDYNIPQLLETIQQQDGFTTDAFAYVRSLQIILLIAVCVAVVGSYFFIFQPMIIFLDEGIKRTRSLLLLIPSDVVSSMSSIRDYVRRQQEKTK</sequence>
<keyword evidence="2" id="KW-1133">Transmembrane helix</keyword>
<keyword evidence="2" id="KW-0812">Transmembrane</keyword>
<feature type="compositionally biased region" description="Basic and acidic residues" evidence="1">
    <location>
        <begin position="442"/>
        <end position="466"/>
    </location>
</feature>
<evidence type="ECO:0000256" key="1">
    <source>
        <dbReference type="SAM" id="MobiDB-lite"/>
    </source>
</evidence>
<proteinExistence type="predicted"/>